<name>A0ACC1J686_9FUNG</name>
<sequence length="248" mass="27189">MITGGSRREGNGGRLRDSKVPQLHLLGQWSLNGAIKDLKAVRCGMRGRRGIDSLLLSFTEAKMSLVSFEASTQTIVTESIHFYEHEALKPKSFNDHQSCDLRVDPAGRCAIMRIYEDQLAVLPLIGPDEPSSNGAKPYMDSYVVNLRSADIEIHNVRDFVFLNGYLEPTLAVLHERQVTWAGMAEKQRDTCVVSMLSLDVARRVMSVIQTASGLPYDCHTIVPVPQPIGGVVVVAASSISHISNGTLT</sequence>
<proteinExistence type="predicted"/>
<evidence type="ECO:0000313" key="2">
    <source>
        <dbReference type="Proteomes" id="UP001150603"/>
    </source>
</evidence>
<evidence type="ECO:0000313" key="1">
    <source>
        <dbReference type="EMBL" id="KAJ1938941.1"/>
    </source>
</evidence>
<keyword evidence="2" id="KW-1185">Reference proteome</keyword>
<dbReference type="Proteomes" id="UP001150603">
    <property type="component" value="Unassembled WGS sequence"/>
</dbReference>
<gene>
    <name evidence="1" type="primary">CFT1_2</name>
    <name evidence="1" type="ORF">FBU59_004286</name>
</gene>
<protein>
    <submittedName>
        <fullName evidence="1">mRNA cleavage and polyadenylation factor subunit</fullName>
    </submittedName>
</protein>
<accession>A0ACC1J686</accession>
<dbReference type="EMBL" id="JANBPW010003006">
    <property type="protein sequence ID" value="KAJ1938941.1"/>
    <property type="molecule type" value="Genomic_DNA"/>
</dbReference>
<comment type="caution">
    <text evidence="1">The sequence shown here is derived from an EMBL/GenBank/DDBJ whole genome shotgun (WGS) entry which is preliminary data.</text>
</comment>
<reference evidence="1" key="1">
    <citation type="submission" date="2022-07" db="EMBL/GenBank/DDBJ databases">
        <title>Phylogenomic reconstructions and comparative analyses of Kickxellomycotina fungi.</title>
        <authorList>
            <person name="Reynolds N.K."/>
            <person name="Stajich J.E."/>
            <person name="Barry K."/>
            <person name="Grigoriev I.V."/>
            <person name="Crous P."/>
            <person name="Smith M.E."/>
        </authorList>
    </citation>
    <scope>NUCLEOTIDE SEQUENCE</scope>
    <source>
        <strain evidence="1">NRRL 5244</strain>
    </source>
</reference>
<feature type="non-terminal residue" evidence="1">
    <location>
        <position position="248"/>
    </location>
</feature>
<organism evidence="1 2">
    <name type="scientific">Linderina macrospora</name>
    <dbReference type="NCBI Taxonomy" id="4868"/>
    <lineage>
        <taxon>Eukaryota</taxon>
        <taxon>Fungi</taxon>
        <taxon>Fungi incertae sedis</taxon>
        <taxon>Zoopagomycota</taxon>
        <taxon>Kickxellomycotina</taxon>
        <taxon>Kickxellomycetes</taxon>
        <taxon>Kickxellales</taxon>
        <taxon>Kickxellaceae</taxon>
        <taxon>Linderina</taxon>
    </lineage>
</organism>